<organism evidence="4 5">
    <name type="scientific">Marinibactrum halimedae</name>
    <dbReference type="NCBI Taxonomy" id="1444977"/>
    <lineage>
        <taxon>Bacteria</taxon>
        <taxon>Pseudomonadati</taxon>
        <taxon>Pseudomonadota</taxon>
        <taxon>Gammaproteobacteria</taxon>
        <taxon>Cellvibrionales</taxon>
        <taxon>Cellvibrionaceae</taxon>
        <taxon>Marinibactrum</taxon>
    </lineage>
</organism>
<dbReference type="Gene3D" id="3.40.1440.10">
    <property type="entry name" value="GIY-YIG endonuclease"/>
    <property type="match status" value="1"/>
</dbReference>
<proteinExistence type="inferred from homology"/>
<dbReference type="RefSeq" id="WP_232595772.1">
    <property type="nucleotide sequence ID" value="NZ_BSPD01000051.1"/>
</dbReference>
<dbReference type="SUPFAM" id="SSF82771">
    <property type="entry name" value="GIY-YIG endonuclease"/>
    <property type="match status" value="1"/>
</dbReference>
<dbReference type="PROSITE" id="PS50164">
    <property type="entry name" value="GIY_YIG"/>
    <property type="match status" value="1"/>
</dbReference>
<dbReference type="PANTHER" id="PTHR34477">
    <property type="entry name" value="UPF0213 PROTEIN YHBQ"/>
    <property type="match status" value="1"/>
</dbReference>
<dbReference type="InterPro" id="IPR050190">
    <property type="entry name" value="UPF0213_domain"/>
</dbReference>
<accession>A0AA37WNR4</accession>
<keyword evidence="5" id="KW-1185">Reference proteome</keyword>
<evidence type="ECO:0000313" key="4">
    <source>
        <dbReference type="EMBL" id="GLS26421.1"/>
    </source>
</evidence>
<dbReference type="CDD" id="cd10456">
    <property type="entry name" value="GIY-YIG_UPF0213"/>
    <property type="match status" value="1"/>
</dbReference>
<comment type="caution">
    <text evidence="4">The sequence shown here is derived from an EMBL/GenBank/DDBJ whole genome shotgun (WGS) entry which is preliminary data.</text>
</comment>
<sequence length="113" mass="12919">MPAVSNATSLTDWITLPPPQDWCVYIIETTTGHFYTGITNNLPRRAHQHRTGRGAKYFRLHPPKAVVWTETEHTRSSASQREYAIKQLSRQQKRRLISDTQTHPITIPATPEG</sequence>
<dbReference type="InterPro" id="IPR000305">
    <property type="entry name" value="GIY-YIG_endonuc"/>
</dbReference>
<dbReference type="EMBL" id="BSPD01000051">
    <property type="protein sequence ID" value="GLS26421.1"/>
    <property type="molecule type" value="Genomic_DNA"/>
</dbReference>
<gene>
    <name evidence="4" type="ORF">GCM10007877_21370</name>
</gene>
<evidence type="ECO:0000256" key="2">
    <source>
        <dbReference type="SAM" id="MobiDB-lite"/>
    </source>
</evidence>
<feature type="region of interest" description="Disordered" evidence="2">
    <location>
        <begin position="69"/>
        <end position="113"/>
    </location>
</feature>
<dbReference type="InterPro" id="IPR035901">
    <property type="entry name" value="GIY-YIG_endonuc_sf"/>
</dbReference>
<dbReference type="PANTHER" id="PTHR34477:SF1">
    <property type="entry name" value="UPF0213 PROTEIN YHBQ"/>
    <property type="match status" value="1"/>
</dbReference>
<feature type="domain" description="GIY-YIG" evidence="3">
    <location>
        <begin position="20"/>
        <end position="95"/>
    </location>
</feature>
<evidence type="ECO:0000313" key="5">
    <source>
        <dbReference type="Proteomes" id="UP001156870"/>
    </source>
</evidence>
<dbReference type="Pfam" id="PF01541">
    <property type="entry name" value="GIY-YIG"/>
    <property type="match status" value="1"/>
</dbReference>
<evidence type="ECO:0000256" key="1">
    <source>
        <dbReference type="ARBA" id="ARBA00007435"/>
    </source>
</evidence>
<comment type="similarity">
    <text evidence="1">Belongs to the UPF0213 family.</text>
</comment>
<name>A0AA37WNR4_9GAMM</name>
<dbReference type="AlphaFoldDB" id="A0AA37WNR4"/>
<evidence type="ECO:0000259" key="3">
    <source>
        <dbReference type="PROSITE" id="PS50164"/>
    </source>
</evidence>
<dbReference type="Proteomes" id="UP001156870">
    <property type="component" value="Unassembled WGS sequence"/>
</dbReference>
<protein>
    <recommendedName>
        <fullName evidence="3">GIY-YIG domain-containing protein</fullName>
    </recommendedName>
</protein>
<reference evidence="4 5" key="1">
    <citation type="journal article" date="2014" name="Int. J. Syst. Evol. Microbiol.">
        <title>Complete genome sequence of Corynebacterium casei LMG S-19264T (=DSM 44701T), isolated from a smear-ripened cheese.</title>
        <authorList>
            <consortium name="US DOE Joint Genome Institute (JGI-PGF)"/>
            <person name="Walter F."/>
            <person name="Albersmeier A."/>
            <person name="Kalinowski J."/>
            <person name="Ruckert C."/>
        </authorList>
    </citation>
    <scope>NUCLEOTIDE SEQUENCE [LARGE SCALE GENOMIC DNA]</scope>
    <source>
        <strain evidence="4 5">NBRC 110095</strain>
    </source>
</reference>